<keyword evidence="3" id="KW-1185">Reference proteome</keyword>
<dbReference type="Pfam" id="PF05116">
    <property type="entry name" value="S6PP"/>
    <property type="match status" value="1"/>
</dbReference>
<dbReference type="GO" id="GO:0016787">
    <property type="term" value="F:hydrolase activity"/>
    <property type="evidence" value="ECO:0007669"/>
    <property type="project" value="UniProtKB-KW"/>
</dbReference>
<feature type="domain" description="Sucrose phosphatase-like" evidence="1">
    <location>
        <begin position="2"/>
        <end position="223"/>
    </location>
</feature>
<name>A0ABW4ZVQ8_9BACL</name>
<dbReference type="InterPro" id="IPR023214">
    <property type="entry name" value="HAD_sf"/>
</dbReference>
<gene>
    <name evidence="2" type="ORF">ACFSOY_08260</name>
</gene>
<evidence type="ECO:0000313" key="2">
    <source>
        <dbReference type="EMBL" id="MFD2169987.1"/>
    </source>
</evidence>
<dbReference type="InterPro" id="IPR024197">
    <property type="entry name" value="TPP-like"/>
</dbReference>
<evidence type="ECO:0000259" key="1">
    <source>
        <dbReference type="Pfam" id="PF05116"/>
    </source>
</evidence>
<evidence type="ECO:0000313" key="3">
    <source>
        <dbReference type="Proteomes" id="UP001597343"/>
    </source>
</evidence>
<sequence length="280" mass="31674">MIFASDLDQTLIYSLRSMGSEHEERDLIPAESKDGKTLSYMAVRALYLLRELSERAMFVPVTTRTIAQYGRIHILQDLIKPKYAVTSNGGNLLIDGEPDRSWNRNICRQIESECAPSEQVQKLFQEIASPEWVIGERFCDEMFFAYVIDRKRMPIEAVKELAARLAKEGWETSIQGRKVYLVPRVVNKRDALLHLQELEGKEIRIASGDSLLDRCMLDIAAHAIAPRHGELYREHQADPIEQNYLFTNRSGILAAVEILESAAELLSGEKKAALQSGARG</sequence>
<dbReference type="RefSeq" id="WP_386045562.1">
    <property type="nucleotide sequence ID" value="NZ_JBHUIO010000005.1"/>
</dbReference>
<dbReference type="Gene3D" id="3.40.50.1000">
    <property type="entry name" value="HAD superfamily/HAD-like"/>
    <property type="match status" value="1"/>
</dbReference>
<protein>
    <submittedName>
        <fullName evidence="2">HAD family hydrolase</fullName>
    </submittedName>
</protein>
<keyword evidence="2" id="KW-0378">Hydrolase</keyword>
<accession>A0ABW4ZVQ8</accession>
<dbReference type="InterPro" id="IPR036412">
    <property type="entry name" value="HAD-like_sf"/>
</dbReference>
<reference evidence="3" key="1">
    <citation type="journal article" date="2019" name="Int. J. Syst. Evol. Microbiol.">
        <title>The Global Catalogue of Microorganisms (GCM) 10K type strain sequencing project: providing services to taxonomists for standard genome sequencing and annotation.</title>
        <authorList>
            <consortium name="The Broad Institute Genomics Platform"/>
            <consortium name="The Broad Institute Genome Sequencing Center for Infectious Disease"/>
            <person name="Wu L."/>
            <person name="Ma J."/>
        </authorList>
    </citation>
    <scope>NUCLEOTIDE SEQUENCE [LARGE SCALE GENOMIC DNA]</scope>
    <source>
        <strain evidence="3">CGMCC 1.13574</strain>
    </source>
</reference>
<dbReference type="Proteomes" id="UP001597343">
    <property type="component" value="Unassembled WGS sequence"/>
</dbReference>
<dbReference type="PIRSF" id="PIRSF030802">
    <property type="entry name" value="UCP030802"/>
    <property type="match status" value="1"/>
</dbReference>
<comment type="caution">
    <text evidence="2">The sequence shown here is derived from an EMBL/GenBank/DDBJ whole genome shotgun (WGS) entry which is preliminary data.</text>
</comment>
<organism evidence="2 3">
    <name type="scientific">Tumebacillus lipolyticus</name>
    <dbReference type="NCBI Taxonomy" id="1280370"/>
    <lineage>
        <taxon>Bacteria</taxon>
        <taxon>Bacillati</taxon>
        <taxon>Bacillota</taxon>
        <taxon>Bacilli</taxon>
        <taxon>Bacillales</taxon>
        <taxon>Alicyclobacillaceae</taxon>
        <taxon>Tumebacillus</taxon>
    </lineage>
</organism>
<proteinExistence type="predicted"/>
<dbReference type="SUPFAM" id="SSF56784">
    <property type="entry name" value="HAD-like"/>
    <property type="match status" value="1"/>
</dbReference>
<dbReference type="InterPro" id="IPR006380">
    <property type="entry name" value="SPP-like_dom"/>
</dbReference>
<dbReference type="EMBL" id="JBHUIO010000005">
    <property type="protein sequence ID" value="MFD2169987.1"/>
    <property type="molecule type" value="Genomic_DNA"/>
</dbReference>